<comment type="caution">
    <text evidence="1">The sequence shown here is derived from an EMBL/GenBank/DDBJ whole genome shotgun (WGS) entry which is preliminary data.</text>
</comment>
<name>A0ABS8WQ37_DATST</name>
<organism evidence="1 2">
    <name type="scientific">Datura stramonium</name>
    <name type="common">Jimsonweed</name>
    <name type="synonym">Common thornapple</name>
    <dbReference type="NCBI Taxonomy" id="4076"/>
    <lineage>
        <taxon>Eukaryota</taxon>
        <taxon>Viridiplantae</taxon>
        <taxon>Streptophyta</taxon>
        <taxon>Embryophyta</taxon>
        <taxon>Tracheophyta</taxon>
        <taxon>Spermatophyta</taxon>
        <taxon>Magnoliopsida</taxon>
        <taxon>eudicotyledons</taxon>
        <taxon>Gunneridae</taxon>
        <taxon>Pentapetalae</taxon>
        <taxon>asterids</taxon>
        <taxon>lamiids</taxon>
        <taxon>Solanales</taxon>
        <taxon>Solanaceae</taxon>
        <taxon>Solanoideae</taxon>
        <taxon>Datureae</taxon>
        <taxon>Datura</taxon>
    </lineage>
</organism>
<feature type="non-terminal residue" evidence="1">
    <location>
        <position position="1"/>
    </location>
</feature>
<protein>
    <submittedName>
        <fullName evidence="1">Uncharacterized protein</fullName>
    </submittedName>
</protein>
<dbReference type="Proteomes" id="UP000823775">
    <property type="component" value="Unassembled WGS sequence"/>
</dbReference>
<sequence>CSYSVGIRLMTVHCRRLRPCLLRLLVSAYGHNSRPCCSLLCAALLHALSLPMRRKVYLHIDSNFYHNIFSPRFAILALFVMK</sequence>
<reference evidence="1 2" key="1">
    <citation type="journal article" date="2021" name="BMC Genomics">
        <title>Datura genome reveals duplications of psychoactive alkaloid biosynthetic genes and high mutation rate following tissue culture.</title>
        <authorList>
            <person name="Rajewski A."/>
            <person name="Carter-House D."/>
            <person name="Stajich J."/>
            <person name="Litt A."/>
        </authorList>
    </citation>
    <scope>NUCLEOTIDE SEQUENCE [LARGE SCALE GENOMIC DNA]</scope>
    <source>
        <strain evidence="1">AR-01</strain>
    </source>
</reference>
<dbReference type="EMBL" id="JACEIK010009243">
    <property type="protein sequence ID" value="MCE3052141.1"/>
    <property type="molecule type" value="Genomic_DNA"/>
</dbReference>
<proteinExistence type="predicted"/>
<keyword evidence="2" id="KW-1185">Reference proteome</keyword>
<evidence type="ECO:0000313" key="2">
    <source>
        <dbReference type="Proteomes" id="UP000823775"/>
    </source>
</evidence>
<gene>
    <name evidence="1" type="ORF">HAX54_051663</name>
</gene>
<accession>A0ABS8WQ37</accession>
<evidence type="ECO:0000313" key="1">
    <source>
        <dbReference type="EMBL" id="MCE3052141.1"/>
    </source>
</evidence>